<dbReference type="EMBL" id="JACCKS010000027">
    <property type="protein sequence ID" value="NZA39863.1"/>
    <property type="molecule type" value="Genomic_DNA"/>
</dbReference>
<dbReference type="Proteomes" id="UP000586254">
    <property type="component" value="Unassembled WGS sequence"/>
</dbReference>
<evidence type="ECO:0000313" key="2">
    <source>
        <dbReference type="Proteomes" id="UP000586254"/>
    </source>
</evidence>
<sequence length="66" mass="7905">MNEMKKVAEIYNVRLREPFKIYNKDCNVLYDGKYYFDKDGVHGPDGMIDAMFDFMNLLIGRYEIKK</sequence>
<gene>
    <name evidence="1" type="ORF">H0N91_17440</name>
</gene>
<name>A0A853JRE9_9FIRM</name>
<accession>A0A853JRE9</accession>
<comment type="caution">
    <text evidence="1">The sequence shown here is derived from an EMBL/GenBank/DDBJ whole genome shotgun (WGS) entry which is preliminary data.</text>
</comment>
<reference evidence="1 2" key="1">
    <citation type="submission" date="2020-07" db="EMBL/GenBank/DDBJ databases">
        <title>Organ Donor 1.</title>
        <authorList>
            <person name="Marsh A.J."/>
            <person name="Azcarate-Peril M.A."/>
        </authorList>
    </citation>
    <scope>NUCLEOTIDE SEQUENCE [LARGE SCALE GENOMIC DNA]</scope>
    <source>
        <strain evidence="1 2">AMC0717</strain>
    </source>
</reference>
<protein>
    <submittedName>
        <fullName evidence="1">Uncharacterized protein</fullName>
    </submittedName>
</protein>
<proteinExistence type="predicted"/>
<organism evidence="1 2">
    <name type="scientific">Eubacterium callanderi</name>
    <dbReference type="NCBI Taxonomy" id="53442"/>
    <lineage>
        <taxon>Bacteria</taxon>
        <taxon>Bacillati</taxon>
        <taxon>Bacillota</taxon>
        <taxon>Clostridia</taxon>
        <taxon>Eubacteriales</taxon>
        <taxon>Eubacteriaceae</taxon>
        <taxon>Eubacterium</taxon>
    </lineage>
</organism>
<dbReference type="AlphaFoldDB" id="A0A853JRE9"/>
<evidence type="ECO:0000313" key="1">
    <source>
        <dbReference type="EMBL" id="NZA39863.1"/>
    </source>
</evidence>
<dbReference type="RefSeq" id="WP_180494093.1">
    <property type="nucleotide sequence ID" value="NZ_CAUEPJ010000107.1"/>
</dbReference>